<feature type="compositionally biased region" description="Low complexity" evidence="1">
    <location>
        <begin position="775"/>
        <end position="790"/>
    </location>
</feature>
<feature type="region of interest" description="Disordered" evidence="1">
    <location>
        <begin position="1040"/>
        <end position="1076"/>
    </location>
</feature>
<proteinExistence type="predicted"/>
<feature type="compositionally biased region" description="Low complexity" evidence="1">
    <location>
        <begin position="283"/>
        <end position="296"/>
    </location>
</feature>
<feature type="compositionally biased region" description="Polar residues" evidence="1">
    <location>
        <begin position="926"/>
        <end position="937"/>
    </location>
</feature>
<feature type="compositionally biased region" description="Low complexity" evidence="1">
    <location>
        <begin position="1258"/>
        <end position="1273"/>
    </location>
</feature>
<feature type="compositionally biased region" description="Low complexity" evidence="1">
    <location>
        <begin position="1228"/>
        <end position="1237"/>
    </location>
</feature>
<feature type="compositionally biased region" description="Basic and acidic residues" evidence="1">
    <location>
        <begin position="140"/>
        <end position="157"/>
    </location>
</feature>
<accession>A0A0G4HCL3</accession>
<feature type="compositionally biased region" description="Polar residues" evidence="1">
    <location>
        <begin position="734"/>
        <end position="763"/>
    </location>
</feature>
<feature type="region of interest" description="Disordered" evidence="1">
    <location>
        <begin position="926"/>
        <end position="950"/>
    </location>
</feature>
<feature type="compositionally biased region" description="Low complexity" evidence="1">
    <location>
        <begin position="938"/>
        <end position="950"/>
    </location>
</feature>
<evidence type="ECO:0000313" key="2">
    <source>
        <dbReference type="EMBL" id="CEM41744.1"/>
    </source>
</evidence>
<organism evidence="2">
    <name type="scientific">Chromera velia CCMP2878</name>
    <dbReference type="NCBI Taxonomy" id="1169474"/>
    <lineage>
        <taxon>Eukaryota</taxon>
        <taxon>Sar</taxon>
        <taxon>Alveolata</taxon>
        <taxon>Colpodellida</taxon>
        <taxon>Chromeraceae</taxon>
        <taxon>Chromera</taxon>
    </lineage>
</organism>
<evidence type="ECO:0000256" key="1">
    <source>
        <dbReference type="SAM" id="MobiDB-lite"/>
    </source>
</evidence>
<sequence length="1298" mass="141856">MNFRSRSRNRSFRERERTQKKLHEQFQRRLQDDAREEVYGALQAFERREKLDIDDHLPEIKAPKDSVAPDPLSTYAHAPTLLSKHATRLAEKNRGAPDLSFPGKPDTLTPQDFRNQMELMGNSRFGLAQTCEGFTDSDVADEKRSEAPPEEDTRARSGLREYDVNQTAKPARPPSPFTFYDYAAPHQRVSGRATCFNPFGDNEVNDDGILFAYSRARNSGFLEQPDDDLKKNYRHICLRGNADCTPFFLHKGTEKIRPATAGGVASRSPTARRSFDDSTGAVSRSLSAAARRPTTTGGSAYRPPIGYGPSLLEPIFMQPSRRPGSRASTEDPHAPFPKFHKGTPIPKPVPPFDPVNLPMSASASRILSLATAALEGGTHKGTNAQGESRGEDGTLKVLQGTEERDAIGLRTSTPPPVRTGSAFVSSVADLVHTQSKGMITRPVTARFNGARAVHALLRASHDTGSSRGFGLWPDRPESRGGTACGDSTRPVTRMSGLSGWPSRPGTATTVGGAHAGFVMNAASQQVMGSNGVGPFRGSQDFWESCGATQTVPYWTHSHRRETPPWTPATVRSNRAHDLATTWRASKPWVEENAFHYNHVRLLVFQQEEEQRKNYANKCQERTAVDEIRLLRGEIDNRLAYTNEGFPPHPTTSPRLQDKLFKAPLPHHPPIRNVLSDIAPPRVPVAEFDKTGDIAPVYGMLSPLHLIPKQGTGFACPDQTVRETIRDRTLRRIFRTTTENSNSPSTQNQNHRSPAQPAYQSHSPIQKKGPRGHPRGSLASAGADMGASSDGKPGGQTTAEKMKALSRPPSRRGSFILQRGATSAPPLPKPNAPKHGTSFAYLHRTPSPASAAPPRRYPVTNASDPLNPRPSPRNLEENTPAQAKQQDTIWHRVRPVDLGVQKNKQVSIPPSASRIATPILVKKLRASQMTSRHTQQPTVGPSASVVSGSPSAPNWQALRRAETTNILERIVNRSGSRILSPDGEEGDDWDATAQVLRKAKSLPELGGEIAFNADRKGPSVFTIAKAVRPFRGLTGDLQTRPVGLTSPFLSPPPPRKGHIRQSGLDPFGSPQPGGFESFHKWRLSQAPSRLSPSLQGLHLHKGDVSVIREGIVPDPSLCRPSDDLMHQDSEEGERGLLEQGERSLLLSAVCNEVMGKREAEIAAKDMRLSKAPLHPLLLRHLNPHRIDTLIPAEIFSPPAQRTRALATPPPATQTASSRGRLSDGRKSRPLSSQPRSRPGTASNSLRSLHGPKGTPGGASLIVPSGSSSVLPPVSFESSMKRTNKSKRLEDIWRTLQGPR</sequence>
<dbReference type="EMBL" id="CDMZ01002301">
    <property type="protein sequence ID" value="CEM41744.1"/>
    <property type="molecule type" value="Genomic_DNA"/>
</dbReference>
<protein>
    <submittedName>
        <fullName evidence="2">Uncharacterized protein</fullName>
    </submittedName>
</protein>
<feature type="region of interest" description="Disordered" evidence="1">
    <location>
        <begin position="734"/>
        <end position="884"/>
    </location>
</feature>
<feature type="region of interest" description="Disordered" evidence="1">
    <location>
        <begin position="464"/>
        <end position="487"/>
    </location>
</feature>
<reference evidence="2" key="1">
    <citation type="submission" date="2014-11" db="EMBL/GenBank/DDBJ databases">
        <authorList>
            <person name="Otto D Thomas"/>
            <person name="Naeem Raeece"/>
        </authorList>
    </citation>
    <scope>NUCLEOTIDE SEQUENCE</scope>
</reference>
<feature type="compositionally biased region" description="Basic and acidic residues" evidence="1">
    <location>
        <begin position="11"/>
        <end position="28"/>
    </location>
</feature>
<feature type="region of interest" description="Disordered" evidence="1">
    <location>
        <begin position="260"/>
        <end position="350"/>
    </location>
</feature>
<name>A0A0G4HCL3_9ALVE</name>
<feature type="compositionally biased region" description="Basic residues" evidence="1">
    <location>
        <begin position="1"/>
        <end position="10"/>
    </location>
</feature>
<feature type="region of interest" description="Disordered" evidence="1">
    <location>
        <begin position="1200"/>
        <end position="1298"/>
    </location>
</feature>
<feature type="region of interest" description="Disordered" evidence="1">
    <location>
        <begin position="138"/>
        <end position="157"/>
    </location>
</feature>
<dbReference type="VEuPathDB" id="CryptoDB:Cvel_6348"/>
<feature type="region of interest" description="Disordered" evidence="1">
    <location>
        <begin position="1116"/>
        <end position="1137"/>
    </location>
</feature>
<feature type="region of interest" description="Disordered" evidence="1">
    <location>
        <begin position="1"/>
        <end position="28"/>
    </location>
</feature>
<feature type="compositionally biased region" description="Basic and acidic residues" evidence="1">
    <location>
        <begin position="1119"/>
        <end position="1137"/>
    </location>
</feature>
<gene>
    <name evidence="2" type="ORF">Cvel_6348</name>
</gene>